<keyword evidence="3" id="KW-1185">Reference proteome</keyword>
<gene>
    <name evidence="2" type="ORF">HNY73_012357</name>
</gene>
<reference evidence="2" key="1">
    <citation type="journal article" date="2020" name="bioRxiv">
        <title>Chromosome-level reference genome of the European wasp spider Argiope bruennichi: a resource for studies on range expansion and evolutionary adaptation.</title>
        <authorList>
            <person name="Sheffer M.M."/>
            <person name="Hoppe A."/>
            <person name="Krehenwinkel H."/>
            <person name="Uhl G."/>
            <person name="Kuss A.W."/>
            <person name="Jensen L."/>
            <person name="Jensen C."/>
            <person name="Gillespie R.G."/>
            <person name="Hoff K.J."/>
            <person name="Prost S."/>
        </authorList>
    </citation>
    <scope>NUCLEOTIDE SEQUENCE</scope>
</reference>
<evidence type="ECO:0000313" key="2">
    <source>
        <dbReference type="EMBL" id="KAF8782022.1"/>
    </source>
</evidence>
<feature type="compositionally biased region" description="Polar residues" evidence="1">
    <location>
        <begin position="128"/>
        <end position="138"/>
    </location>
</feature>
<protein>
    <submittedName>
        <fullName evidence="2">Uncharacterized protein</fullName>
    </submittedName>
</protein>
<reference evidence="2" key="2">
    <citation type="submission" date="2020-06" db="EMBL/GenBank/DDBJ databases">
        <authorList>
            <person name="Sheffer M."/>
        </authorList>
    </citation>
    <scope>NUCLEOTIDE SEQUENCE</scope>
</reference>
<name>A0A8T0F0C1_ARGBR</name>
<sequence>MPTRMVCLVSGFWFPRGGSRGWVGLVQVLYRDCPVGGLQRTISIVYRIGCGVSISSDTNFHFSDKFYKSIDGAPLCSSRLVPRQSDSIQFNNRFLSGRDFIDLLKIRIKCLPTASRCAQGRPDKDNPPQKSIFDTPSGNRKPDTVAIKDNKIRVIDTQAGDAADLAGAQRRKVTYYGESDRLVREITSFYNIDEIYFSSLTLNFRGVRGLPSKTELVDRCKMLSNNEIPILSTRTLLGTFSAYTSSNLSTSHSGGGPM</sequence>
<accession>A0A8T0F0C1</accession>
<proteinExistence type="predicted"/>
<feature type="region of interest" description="Disordered" evidence="1">
    <location>
        <begin position="117"/>
        <end position="141"/>
    </location>
</feature>
<evidence type="ECO:0000256" key="1">
    <source>
        <dbReference type="SAM" id="MobiDB-lite"/>
    </source>
</evidence>
<dbReference type="EMBL" id="JABXBU010001863">
    <property type="protein sequence ID" value="KAF8782022.1"/>
    <property type="molecule type" value="Genomic_DNA"/>
</dbReference>
<dbReference type="AlphaFoldDB" id="A0A8T0F0C1"/>
<dbReference type="Proteomes" id="UP000807504">
    <property type="component" value="Unassembled WGS sequence"/>
</dbReference>
<evidence type="ECO:0000313" key="3">
    <source>
        <dbReference type="Proteomes" id="UP000807504"/>
    </source>
</evidence>
<organism evidence="2 3">
    <name type="scientific">Argiope bruennichi</name>
    <name type="common">Wasp spider</name>
    <name type="synonym">Aranea bruennichi</name>
    <dbReference type="NCBI Taxonomy" id="94029"/>
    <lineage>
        <taxon>Eukaryota</taxon>
        <taxon>Metazoa</taxon>
        <taxon>Ecdysozoa</taxon>
        <taxon>Arthropoda</taxon>
        <taxon>Chelicerata</taxon>
        <taxon>Arachnida</taxon>
        <taxon>Araneae</taxon>
        <taxon>Araneomorphae</taxon>
        <taxon>Entelegynae</taxon>
        <taxon>Araneoidea</taxon>
        <taxon>Araneidae</taxon>
        <taxon>Argiope</taxon>
    </lineage>
</organism>
<comment type="caution">
    <text evidence="2">The sequence shown here is derived from an EMBL/GenBank/DDBJ whole genome shotgun (WGS) entry which is preliminary data.</text>
</comment>